<evidence type="ECO:0000256" key="1">
    <source>
        <dbReference type="ARBA" id="ARBA00005854"/>
    </source>
</evidence>
<comment type="caution">
    <text evidence="8">The sequence shown here is derived from an EMBL/GenBank/DDBJ whole genome shotgun (WGS) entry which is preliminary data.</text>
</comment>
<dbReference type="PANTHER" id="PTHR42789:SF1">
    <property type="entry name" value="D-ISOMER SPECIFIC 2-HYDROXYACID DEHYDROGENASE FAMILY PROTEIN (AFU_ORTHOLOGUE AFUA_6G10090)"/>
    <property type="match status" value="1"/>
</dbReference>
<dbReference type="RefSeq" id="WP_213236218.1">
    <property type="nucleotide sequence ID" value="NZ_JAHBCL010000009.1"/>
</dbReference>
<gene>
    <name evidence="8" type="ORF">KHM83_06755</name>
</gene>
<evidence type="ECO:0000256" key="4">
    <source>
        <dbReference type="ARBA" id="ARBA00023027"/>
    </source>
</evidence>
<evidence type="ECO:0000256" key="2">
    <source>
        <dbReference type="ARBA" id="ARBA00022605"/>
    </source>
</evidence>
<dbReference type="Pfam" id="PF02826">
    <property type="entry name" value="2-Hacid_dh_C"/>
    <property type="match status" value="1"/>
</dbReference>
<dbReference type="InterPro" id="IPR043322">
    <property type="entry name" value="CtBP"/>
</dbReference>
<feature type="domain" description="D-isomer specific 2-hydroxyacid dehydrogenase NAD-binding" evidence="7">
    <location>
        <begin position="112"/>
        <end position="290"/>
    </location>
</feature>
<dbReference type="InterPro" id="IPR036291">
    <property type="entry name" value="NAD(P)-bd_dom_sf"/>
</dbReference>
<name>A0ABS5PPT9_9FIRM</name>
<evidence type="ECO:0000256" key="3">
    <source>
        <dbReference type="ARBA" id="ARBA00023002"/>
    </source>
</evidence>
<dbReference type="Proteomes" id="UP000746471">
    <property type="component" value="Unassembled WGS sequence"/>
</dbReference>
<accession>A0ABS5PPT9</accession>
<dbReference type="InterPro" id="IPR029752">
    <property type="entry name" value="D-isomer_DH_CS1"/>
</dbReference>
<evidence type="ECO:0000313" key="8">
    <source>
        <dbReference type="EMBL" id="MBS7526371.1"/>
    </source>
</evidence>
<feature type="domain" description="D-isomer specific 2-hydroxyacid dehydrogenase catalytic" evidence="6">
    <location>
        <begin position="18"/>
        <end position="314"/>
    </location>
</feature>
<keyword evidence="2" id="KW-0028">Amino-acid biosynthesis</keyword>
<dbReference type="CDD" id="cd05299">
    <property type="entry name" value="CtBP_dh"/>
    <property type="match status" value="1"/>
</dbReference>
<dbReference type="InterPro" id="IPR050857">
    <property type="entry name" value="D-2-hydroxyacid_DH"/>
</dbReference>
<keyword evidence="4" id="KW-0520">NAD</keyword>
<proteinExistence type="inferred from homology"/>
<dbReference type="InterPro" id="IPR006139">
    <property type="entry name" value="D-isomer_2_OHA_DH_cat_dom"/>
</dbReference>
<protein>
    <submittedName>
        <fullName evidence="8">C-terminal binding protein</fullName>
    </submittedName>
</protein>
<organism evidence="8 9">
    <name type="scientific">Fusibacter paucivorans</name>
    <dbReference type="NCBI Taxonomy" id="76009"/>
    <lineage>
        <taxon>Bacteria</taxon>
        <taxon>Bacillati</taxon>
        <taxon>Bacillota</taxon>
        <taxon>Clostridia</taxon>
        <taxon>Eubacteriales</taxon>
        <taxon>Eubacteriales Family XII. Incertae Sedis</taxon>
        <taxon>Fusibacter</taxon>
    </lineage>
</organism>
<dbReference type="Gene3D" id="3.40.50.720">
    <property type="entry name" value="NAD(P)-binding Rossmann-like Domain"/>
    <property type="match status" value="2"/>
</dbReference>
<dbReference type="PANTHER" id="PTHR42789">
    <property type="entry name" value="D-ISOMER SPECIFIC 2-HYDROXYACID DEHYDROGENASE FAMILY PROTEIN (AFU_ORTHOLOGUE AFUA_6G10090)"/>
    <property type="match status" value="1"/>
</dbReference>
<dbReference type="PROSITE" id="PS00065">
    <property type="entry name" value="D_2_HYDROXYACID_DH_1"/>
    <property type="match status" value="1"/>
</dbReference>
<dbReference type="InterPro" id="IPR006140">
    <property type="entry name" value="D-isomer_DH_NAD-bd"/>
</dbReference>
<reference evidence="8 9" key="1">
    <citation type="submission" date="2021-05" db="EMBL/GenBank/DDBJ databases">
        <title>Fusibacter ferrireducens sp. nov., an anaerobic, sulfur- and Fe-reducing bacterium isolated from the mangrove sediment.</title>
        <authorList>
            <person name="Qiu D."/>
        </authorList>
    </citation>
    <scope>NUCLEOTIDE SEQUENCE [LARGE SCALE GENOMIC DNA]</scope>
    <source>
        <strain evidence="8 9">DSM 12116</strain>
    </source>
</reference>
<sequence>MKILITSYAALLEGSTEYAVSALAQHLPEASVLIKPYIDSKTLIQDLDGVDGLLTYFIPIGDEVLSAAPSLKMISIGSTGFSNIDLDSATRNGIYVSSIKEYCTQEVADHTMALMLALSRKLLSFDHAVRIEKQWDFAAFKPIKRLSAHTLAIYGLGRIGQAVAKRALAFDMNVIAYDPYLPETAAAAMNVKLVDNAYIQKHATIISNHMNATAENTDFFNDAYFSALENPAIFINVSRGQSVDETALLTAIENGRLAYAGLDVLKSEDPNPKTHPLIGHERILVTPHAAFYSEEAIYDCDHISIMNLIYALKDDHDKVFAYLNRR</sequence>
<evidence type="ECO:0000256" key="5">
    <source>
        <dbReference type="RuleBase" id="RU003719"/>
    </source>
</evidence>
<dbReference type="EMBL" id="JAHBCL010000009">
    <property type="protein sequence ID" value="MBS7526371.1"/>
    <property type="molecule type" value="Genomic_DNA"/>
</dbReference>
<dbReference type="SUPFAM" id="SSF51735">
    <property type="entry name" value="NAD(P)-binding Rossmann-fold domains"/>
    <property type="match status" value="1"/>
</dbReference>
<evidence type="ECO:0000313" key="9">
    <source>
        <dbReference type="Proteomes" id="UP000746471"/>
    </source>
</evidence>
<dbReference type="SUPFAM" id="SSF52283">
    <property type="entry name" value="Formate/glycerate dehydrogenase catalytic domain-like"/>
    <property type="match status" value="1"/>
</dbReference>
<keyword evidence="3 5" id="KW-0560">Oxidoreductase</keyword>
<comment type="similarity">
    <text evidence="1 5">Belongs to the D-isomer specific 2-hydroxyacid dehydrogenase family.</text>
</comment>
<dbReference type="Pfam" id="PF00389">
    <property type="entry name" value="2-Hacid_dh"/>
    <property type="match status" value="1"/>
</dbReference>
<evidence type="ECO:0000259" key="7">
    <source>
        <dbReference type="Pfam" id="PF02826"/>
    </source>
</evidence>
<evidence type="ECO:0000259" key="6">
    <source>
        <dbReference type="Pfam" id="PF00389"/>
    </source>
</evidence>
<keyword evidence="9" id="KW-1185">Reference proteome</keyword>